<dbReference type="STRING" id="1076256.A0A2H3BEJ2"/>
<feature type="region of interest" description="Disordered" evidence="1">
    <location>
        <begin position="235"/>
        <end position="267"/>
    </location>
</feature>
<keyword evidence="4" id="KW-1185">Reference proteome</keyword>
<protein>
    <recommendedName>
        <fullName evidence="5">Endonuclease/exonuclease/phosphatase domain-containing protein</fullName>
    </recommendedName>
</protein>
<feature type="transmembrane region" description="Helical" evidence="2">
    <location>
        <begin position="6"/>
        <end position="27"/>
    </location>
</feature>
<dbReference type="AlphaFoldDB" id="A0A2H3BEJ2"/>
<evidence type="ECO:0000256" key="1">
    <source>
        <dbReference type="SAM" id="MobiDB-lite"/>
    </source>
</evidence>
<feature type="compositionally biased region" description="Pro residues" evidence="1">
    <location>
        <begin position="176"/>
        <end position="185"/>
    </location>
</feature>
<name>A0A2H3BEJ2_9AGAR</name>
<keyword evidence="2" id="KW-0812">Transmembrane</keyword>
<feature type="compositionally biased region" description="Low complexity" evidence="1">
    <location>
        <begin position="162"/>
        <end position="175"/>
    </location>
</feature>
<gene>
    <name evidence="3" type="ORF">ARMSODRAFT_1061650</name>
</gene>
<evidence type="ECO:0008006" key="5">
    <source>
        <dbReference type="Google" id="ProtNLM"/>
    </source>
</evidence>
<reference evidence="4" key="1">
    <citation type="journal article" date="2017" name="Nat. Ecol. Evol.">
        <title>Genome expansion and lineage-specific genetic innovations in the forest pathogenic fungi Armillaria.</title>
        <authorList>
            <person name="Sipos G."/>
            <person name="Prasanna A.N."/>
            <person name="Walter M.C."/>
            <person name="O'Connor E."/>
            <person name="Balint B."/>
            <person name="Krizsan K."/>
            <person name="Kiss B."/>
            <person name="Hess J."/>
            <person name="Varga T."/>
            <person name="Slot J."/>
            <person name="Riley R."/>
            <person name="Boka B."/>
            <person name="Rigling D."/>
            <person name="Barry K."/>
            <person name="Lee J."/>
            <person name="Mihaltcheva S."/>
            <person name="LaButti K."/>
            <person name="Lipzen A."/>
            <person name="Waldron R."/>
            <person name="Moloney N.M."/>
            <person name="Sperisen C."/>
            <person name="Kredics L."/>
            <person name="Vagvoelgyi C."/>
            <person name="Patrignani A."/>
            <person name="Fitzpatrick D."/>
            <person name="Nagy I."/>
            <person name="Doyle S."/>
            <person name="Anderson J.B."/>
            <person name="Grigoriev I.V."/>
            <person name="Gueldener U."/>
            <person name="Muensterkoetter M."/>
            <person name="Nagy L.G."/>
        </authorList>
    </citation>
    <scope>NUCLEOTIDE SEQUENCE [LARGE SCALE GENOMIC DNA]</scope>
    <source>
        <strain evidence="4">28-4</strain>
    </source>
</reference>
<evidence type="ECO:0000313" key="3">
    <source>
        <dbReference type="EMBL" id="PBK62243.1"/>
    </source>
</evidence>
<proteinExistence type="predicted"/>
<evidence type="ECO:0000313" key="4">
    <source>
        <dbReference type="Proteomes" id="UP000218334"/>
    </source>
</evidence>
<dbReference type="Proteomes" id="UP000218334">
    <property type="component" value="Unassembled WGS sequence"/>
</dbReference>
<evidence type="ECO:0000256" key="2">
    <source>
        <dbReference type="SAM" id="Phobius"/>
    </source>
</evidence>
<feature type="region of interest" description="Disordered" evidence="1">
    <location>
        <begin position="138"/>
        <end position="196"/>
    </location>
</feature>
<accession>A0A2H3BEJ2</accession>
<organism evidence="3 4">
    <name type="scientific">Armillaria solidipes</name>
    <dbReference type="NCBI Taxonomy" id="1076256"/>
    <lineage>
        <taxon>Eukaryota</taxon>
        <taxon>Fungi</taxon>
        <taxon>Dikarya</taxon>
        <taxon>Basidiomycota</taxon>
        <taxon>Agaricomycotina</taxon>
        <taxon>Agaricomycetes</taxon>
        <taxon>Agaricomycetidae</taxon>
        <taxon>Agaricales</taxon>
        <taxon>Marasmiineae</taxon>
        <taxon>Physalacriaceae</taxon>
        <taxon>Armillaria</taxon>
    </lineage>
</organism>
<keyword evidence="2" id="KW-1133">Transmembrane helix</keyword>
<feature type="transmembrane region" description="Helical" evidence="2">
    <location>
        <begin position="48"/>
        <end position="70"/>
    </location>
</feature>
<keyword evidence="2" id="KW-0472">Membrane</keyword>
<sequence length="789" mass="84917">MAGFDAGAGSVLAFFGVPISLISTAACSPFPGNGWPRCRWVTECLRSVVLHAIESATYLLVFGCLGYVILSPAQVIVIFDVHVSCVYQSYTYAVQCPRILLLAPTLFALMEGSSQTDGFLDTLRNLPALPPAQIAEVAEDTPSQDTWCGPDSQADDDDDIGDMVIDVGPHSSSPPKSSPTWPPPRPKSKVTAGKEKATLKRKLSAFAPENGDAAASLVGPASNTRSMRGQTEASFVAAGGEPSSSAVPRKRAQFAATSPVHEPHPSPDEWKSAVFNLRSHLEKELLSLRDQLQTAIETSVAPQPPVDLHDLLVDIANLQKRVSDWSTIVTTRFTEHHTAIAGLTTTVSSLPSLSNTLTRAVGRLTNLEAAGNQNSHSADAYRVLEGRVAELEKALLSTSASTAVITAPTLSSTPTARSAPSPMPSSPPVNLRRQIVITGVQVGENPWDPVALMMGCIPTLSMAIVLTVRKLPSSASSVVVAFFTEQNAKDFMSAARSLPERFLPARFLWADSPDSPIRPVHPSAPLPPTFGGPFVDDRHGINNSLSDCSVPHVDQRSPMPKTFPSTDPPDCARPQWLSLCSWNINGHLPLKIRGEDVKRVPDNYFAIFRSRPYTRGKPWGGLCAIIRDELRYLVIDELLRPDLLVLQLPCCYLVAGYVAPTSSKVCTRAVVPPFQYFTEALTFLASNSDLPLVGLTDVNGRIGTTSPANAPPCLSRLQSVDTKSNARGNEFIDACYDANMVVLNGLQITEGHEQGGAGIGLWYTTSKKLLTALNPQPTYHMMSSLPYIA</sequence>
<dbReference type="EMBL" id="KZ293468">
    <property type="protein sequence ID" value="PBK62243.1"/>
    <property type="molecule type" value="Genomic_DNA"/>
</dbReference>